<feature type="transmembrane region" description="Helical" evidence="1">
    <location>
        <begin position="20"/>
        <end position="42"/>
    </location>
</feature>
<organism evidence="2">
    <name type="scientific">Rhinella marina erythrocytic-like virus</name>
    <dbReference type="NCBI Taxonomy" id="2859906"/>
    <lineage>
        <taxon>Viruses</taxon>
        <taxon>Varidnaviria</taxon>
        <taxon>Bamfordvirae</taxon>
        <taxon>Nucleocytoviricota</taxon>
        <taxon>Megaviricetes</taxon>
        <taxon>Pimascovirales</taxon>
        <taxon>Pimascovirales incertae sedis</taxon>
        <taxon>Iridoviridae</taxon>
    </lineage>
</organism>
<protein>
    <submittedName>
        <fullName evidence="2">Uncharacterized protein</fullName>
    </submittedName>
</protein>
<proteinExistence type="predicted"/>
<evidence type="ECO:0000256" key="1">
    <source>
        <dbReference type="SAM" id="Phobius"/>
    </source>
</evidence>
<evidence type="ECO:0000313" key="2">
    <source>
        <dbReference type="EMBL" id="QXT57834.1"/>
    </source>
</evidence>
<keyword evidence="1" id="KW-0812">Transmembrane</keyword>
<dbReference type="EMBL" id="MW582946">
    <property type="protein sequence ID" value="QXT57834.1"/>
    <property type="molecule type" value="Genomic_DNA"/>
</dbReference>
<accession>A0A8F6UAX7</accession>
<reference evidence="2" key="1">
    <citation type="submission" date="2021-02" db="EMBL/GenBank/DDBJ databases">
        <title>Distinct virome patterns of the invasive cane toad (Rhinella marina) across its native and introduced ranges.</title>
        <authorList>
            <person name="Russo A.G."/>
            <person name="Harding E.F."/>
            <person name="Yan G.J."/>
            <person name="Selechnik D."/>
            <person name="Ducatez S."/>
            <person name="DeVore J.L."/>
            <person name="Zhou J."/>
            <person name="Sarma R.R."/>
            <person name="Lee Y.P."/>
            <person name="Richardson M.F."/>
            <person name="Shine R."/>
            <person name="Rollins L.A."/>
            <person name="White P.A."/>
        </authorList>
    </citation>
    <scope>NUCLEOTIDE SEQUENCE</scope>
</reference>
<feature type="transmembrane region" description="Helical" evidence="1">
    <location>
        <begin position="116"/>
        <end position="133"/>
    </location>
</feature>
<name>A0A8F6UAX7_9VIRU</name>
<feature type="transmembrane region" description="Helical" evidence="1">
    <location>
        <begin position="139"/>
        <end position="157"/>
    </location>
</feature>
<keyword evidence="1" id="KW-0472">Membrane</keyword>
<keyword evidence="1" id="KW-1133">Transmembrane helix</keyword>
<sequence length="159" mass="17555">MSLIIGSDINLPTMAIWSKSVYRFMFINAFTTDANFGIITLLNSNVIKHMINTFKKMEPISLLPEIKAAITTGFSEIIKDINPDIIDKFIKDKVNIKNIPDTQNINKVHKMDGSKLIMYALIMACVVLLSGIIQSSVNTPTLFLLSALAFAGILSTVTC</sequence>